<evidence type="ECO:0000256" key="4">
    <source>
        <dbReference type="ARBA" id="ARBA00022525"/>
    </source>
</evidence>
<feature type="chain" id="PRO_5035816858" description="Protein Wnt" evidence="10">
    <location>
        <begin position="35"/>
        <end position="196"/>
    </location>
</feature>
<dbReference type="EMBL" id="CAJHNJ030000025">
    <property type="protein sequence ID" value="CAG9121443.1"/>
    <property type="molecule type" value="Genomic_DNA"/>
</dbReference>
<accession>A0A8S4F0Z0</accession>
<dbReference type="GO" id="GO:0045165">
    <property type="term" value="P:cell fate commitment"/>
    <property type="evidence" value="ECO:0007669"/>
    <property type="project" value="TreeGrafter"/>
</dbReference>
<dbReference type="GO" id="GO:0030182">
    <property type="term" value="P:neuron differentiation"/>
    <property type="evidence" value="ECO:0007669"/>
    <property type="project" value="TreeGrafter"/>
</dbReference>
<evidence type="ECO:0000256" key="1">
    <source>
        <dbReference type="ARBA" id="ARBA00004498"/>
    </source>
</evidence>
<keyword evidence="6 8" id="KW-0879">Wnt signaling pathway</keyword>
<keyword evidence="10" id="KW-0732">Signal</keyword>
<evidence type="ECO:0000256" key="9">
    <source>
        <dbReference type="SAM" id="MobiDB-lite"/>
    </source>
</evidence>
<feature type="region of interest" description="Disordered" evidence="9">
    <location>
        <begin position="153"/>
        <end position="196"/>
    </location>
</feature>
<comment type="caution">
    <text evidence="11">The sequence shown here is derived from an EMBL/GenBank/DDBJ whole genome shotgun (WGS) entry which is preliminary data.</text>
</comment>
<evidence type="ECO:0000256" key="10">
    <source>
        <dbReference type="SAM" id="SignalP"/>
    </source>
</evidence>
<dbReference type="Pfam" id="PF00110">
    <property type="entry name" value="wnt"/>
    <property type="match status" value="1"/>
</dbReference>
<dbReference type="PANTHER" id="PTHR12027">
    <property type="entry name" value="WNT RELATED"/>
    <property type="match status" value="1"/>
</dbReference>
<keyword evidence="7" id="KW-1015">Disulfide bond</keyword>
<sequence length="196" mass="21511">MKKQQRCRDGYCRMQQTFPATVILVFSLFCSASCHDNTMPSLHLNSMLTCRLVGGLTREQRAVCHEAPDAAAIAFEGLDLAVRECQHQFRWHRWNCSSLLGKSSNPHASGIMKRGSAHTGRRIPVAVEINGRLACHHASRGSLRAVDLAEETTNNISGPGAPRPAPPDFTLRCGSTHPAPRARRSPPPLLLNQLIS</sequence>
<dbReference type="GO" id="GO:0005125">
    <property type="term" value="F:cytokine activity"/>
    <property type="evidence" value="ECO:0007669"/>
    <property type="project" value="TreeGrafter"/>
</dbReference>
<comment type="subcellular location">
    <subcellularLocation>
        <location evidence="1 8">Secreted</location>
        <location evidence="1 8">Extracellular space</location>
        <location evidence="1 8">Extracellular matrix</location>
    </subcellularLocation>
</comment>
<dbReference type="AlphaFoldDB" id="A0A8S4F0Z0"/>
<protein>
    <recommendedName>
        <fullName evidence="8">Protein Wnt</fullName>
    </recommendedName>
</protein>
<keyword evidence="5" id="KW-0272">Extracellular matrix</keyword>
<evidence type="ECO:0000313" key="12">
    <source>
        <dbReference type="Proteomes" id="UP000653454"/>
    </source>
</evidence>
<evidence type="ECO:0000256" key="3">
    <source>
        <dbReference type="ARBA" id="ARBA00022473"/>
    </source>
</evidence>
<evidence type="ECO:0000256" key="7">
    <source>
        <dbReference type="ARBA" id="ARBA00023157"/>
    </source>
</evidence>
<proteinExistence type="inferred from homology"/>
<evidence type="ECO:0000256" key="5">
    <source>
        <dbReference type="ARBA" id="ARBA00022530"/>
    </source>
</evidence>
<dbReference type="PANTHER" id="PTHR12027:SF98">
    <property type="entry name" value="PROTEIN WNT"/>
    <property type="match status" value="1"/>
</dbReference>
<feature type="signal peptide" evidence="10">
    <location>
        <begin position="1"/>
        <end position="34"/>
    </location>
</feature>
<gene>
    <name evidence="11" type="ORF">PLXY2_LOCUS7397</name>
</gene>
<dbReference type="InterPro" id="IPR005817">
    <property type="entry name" value="Wnt"/>
</dbReference>
<keyword evidence="3 8" id="KW-0217">Developmental protein</keyword>
<evidence type="ECO:0000313" key="11">
    <source>
        <dbReference type="EMBL" id="CAG9121443.1"/>
    </source>
</evidence>
<comment type="function">
    <text evidence="8">Ligand for members of the frizzled family of seven transmembrane receptors.</text>
</comment>
<name>A0A8S4F0Z0_PLUXY</name>
<dbReference type="GO" id="GO:0005615">
    <property type="term" value="C:extracellular space"/>
    <property type="evidence" value="ECO:0007669"/>
    <property type="project" value="TreeGrafter"/>
</dbReference>
<keyword evidence="4" id="KW-0964">Secreted</keyword>
<comment type="similarity">
    <text evidence="2 8">Belongs to the Wnt family.</text>
</comment>
<organism evidence="11 12">
    <name type="scientific">Plutella xylostella</name>
    <name type="common">Diamondback moth</name>
    <name type="synonym">Plutella maculipennis</name>
    <dbReference type="NCBI Taxonomy" id="51655"/>
    <lineage>
        <taxon>Eukaryota</taxon>
        <taxon>Metazoa</taxon>
        <taxon>Ecdysozoa</taxon>
        <taxon>Arthropoda</taxon>
        <taxon>Hexapoda</taxon>
        <taxon>Insecta</taxon>
        <taxon>Pterygota</taxon>
        <taxon>Neoptera</taxon>
        <taxon>Endopterygota</taxon>
        <taxon>Lepidoptera</taxon>
        <taxon>Glossata</taxon>
        <taxon>Ditrysia</taxon>
        <taxon>Yponomeutoidea</taxon>
        <taxon>Plutellidae</taxon>
        <taxon>Plutella</taxon>
    </lineage>
</organism>
<dbReference type="GO" id="GO:0060070">
    <property type="term" value="P:canonical Wnt signaling pathway"/>
    <property type="evidence" value="ECO:0007669"/>
    <property type="project" value="TreeGrafter"/>
</dbReference>
<evidence type="ECO:0000256" key="6">
    <source>
        <dbReference type="ARBA" id="ARBA00022687"/>
    </source>
</evidence>
<dbReference type="GO" id="GO:0005109">
    <property type="term" value="F:frizzled binding"/>
    <property type="evidence" value="ECO:0007669"/>
    <property type="project" value="TreeGrafter"/>
</dbReference>
<reference evidence="11" key="1">
    <citation type="submission" date="2020-11" db="EMBL/GenBank/DDBJ databases">
        <authorList>
            <person name="Whiteford S."/>
        </authorList>
    </citation>
    <scope>NUCLEOTIDE SEQUENCE</scope>
</reference>
<keyword evidence="12" id="KW-1185">Reference proteome</keyword>
<evidence type="ECO:0000256" key="2">
    <source>
        <dbReference type="ARBA" id="ARBA00005683"/>
    </source>
</evidence>
<dbReference type="Proteomes" id="UP000653454">
    <property type="component" value="Unassembled WGS sequence"/>
</dbReference>
<evidence type="ECO:0000256" key="8">
    <source>
        <dbReference type="RuleBase" id="RU003500"/>
    </source>
</evidence>